<dbReference type="Proteomes" id="UP001604277">
    <property type="component" value="Unassembled WGS sequence"/>
</dbReference>
<keyword evidence="3" id="KW-1185">Reference proteome</keyword>
<evidence type="ECO:0000256" key="1">
    <source>
        <dbReference type="SAM" id="MobiDB-lite"/>
    </source>
</evidence>
<protein>
    <submittedName>
        <fullName evidence="2">Uncharacterized protein</fullName>
    </submittedName>
</protein>
<feature type="region of interest" description="Disordered" evidence="1">
    <location>
        <begin position="68"/>
        <end position="88"/>
    </location>
</feature>
<feature type="compositionally biased region" description="Basic and acidic residues" evidence="1">
    <location>
        <begin position="68"/>
        <end position="77"/>
    </location>
</feature>
<accession>A0ABD1W7F4</accession>
<comment type="caution">
    <text evidence="2">The sequence shown here is derived from an EMBL/GenBank/DDBJ whole genome shotgun (WGS) entry which is preliminary data.</text>
</comment>
<proteinExistence type="predicted"/>
<dbReference type="AlphaFoldDB" id="A0ABD1W7F4"/>
<organism evidence="2 3">
    <name type="scientific">Forsythia ovata</name>
    <dbReference type="NCBI Taxonomy" id="205694"/>
    <lineage>
        <taxon>Eukaryota</taxon>
        <taxon>Viridiplantae</taxon>
        <taxon>Streptophyta</taxon>
        <taxon>Embryophyta</taxon>
        <taxon>Tracheophyta</taxon>
        <taxon>Spermatophyta</taxon>
        <taxon>Magnoliopsida</taxon>
        <taxon>eudicotyledons</taxon>
        <taxon>Gunneridae</taxon>
        <taxon>Pentapetalae</taxon>
        <taxon>asterids</taxon>
        <taxon>lamiids</taxon>
        <taxon>Lamiales</taxon>
        <taxon>Oleaceae</taxon>
        <taxon>Forsythieae</taxon>
        <taxon>Forsythia</taxon>
    </lineage>
</organism>
<evidence type="ECO:0000313" key="3">
    <source>
        <dbReference type="Proteomes" id="UP001604277"/>
    </source>
</evidence>
<evidence type="ECO:0000313" key="2">
    <source>
        <dbReference type="EMBL" id="KAL2545497.1"/>
    </source>
</evidence>
<gene>
    <name evidence="2" type="ORF">Fot_14730</name>
</gene>
<reference evidence="3" key="1">
    <citation type="submission" date="2024-07" db="EMBL/GenBank/DDBJ databases">
        <title>Two chromosome-level genome assemblies of Korean endemic species Abeliophyllum distichum and Forsythia ovata (Oleaceae).</title>
        <authorList>
            <person name="Jang H."/>
        </authorList>
    </citation>
    <scope>NUCLEOTIDE SEQUENCE [LARGE SCALE GENOMIC DNA]</scope>
</reference>
<name>A0ABD1W7F4_9LAMI</name>
<dbReference type="EMBL" id="JBFOLJ010000004">
    <property type="protein sequence ID" value="KAL2545497.1"/>
    <property type="molecule type" value="Genomic_DNA"/>
</dbReference>
<sequence>MEYKIDSLVELAVVSRFDSTTSAYKSPICNTTNVNEAQLEVERKNEATFDDVMDELKKERILEDEAGEKLVEGKQAGEDENVTDETEYKEKRMFDDFLTLEKLDEDANKSI</sequence>